<feature type="active site" description="Proton donor" evidence="8">
    <location>
        <position position="1352"/>
    </location>
</feature>
<comment type="catalytic activity">
    <reaction evidence="1">
        <text>Hydrolysis of terminal non-reducing N-acetyl-D-hexosamine residues in N-acetyl-beta-D-hexosaminides.</text>
        <dbReference type="EC" id="3.2.1.52"/>
    </reaction>
</comment>
<protein>
    <recommendedName>
        <fullName evidence="3">beta-N-acetylhexosaminidase</fullName>
        <ecNumber evidence="3">3.2.1.52</ecNumber>
    </recommendedName>
</protein>
<keyword evidence="5" id="KW-0378">Hydrolase</keyword>
<comment type="similarity">
    <text evidence="2">Belongs to the glycosyl hydrolase 20 family.</text>
</comment>
<dbReference type="Gene3D" id="3.30.1370.50">
    <property type="entry name" value="R3H-like domain"/>
    <property type="match status" value="1"/>
</dbReference>
<evidence type="ECO:0000256" key="8">
    <source>
        <dbReference type="PIRSR" id="PIRSR625705-1"/>
    </source>
</evidence>
<evidence type="ECO:0000256" key="6">
    <source>
        <dbReference type="ARBA" id="ARBA00023180"/>
    </source>
</evidence>
<dbReference type="Pfam" id="PF00728">
    <property type="entry name" value="Glyco_hydro_20"/>
    <property type="match status" value="1"/>
</dbReference>
<reference evidence="13" key="1">
    <citation type="submission" date="2021-02" db="EMBL/GenBank/DDBJ databases">
        <authorList>
            <person name="Nowell W R."/>
        </authorList>
    </citation>
    <scope>NUCLEOTIDE SEQUENCE</scope>
</reference>
<dbReference type="GO" id="GO:0004563">
    <property type="term" value="F:beta-N-acetylhexosaminidase activity"/>
    <property type="evidence" value="ECO:0007669"/>
    <property type="project" value="UniProtKB-EC"/>
</dbReference>
<evidence type="ECO:0000259" key="11">
    <source>
        <dbReference type="PROSITE" id="PS51061"/>
    </source>
</evidence>
<dbReference type="InterPro" id="IPR029019">
    <property type="entry name" value="HEX_eukaryotic_N"/>
</dbReference>
<dbReference type="SMART" id="SM00443">
    <property type="entry name" value="G_patch"/>
    <property type="match status" value="1"/>
</dbReference>
<dbReference type="InterPro" id="IPR029018">
    <property type="entry name" value="Hex-like_dom2"/>
</dbReference>
<dbReference type="SUPFAM" id="SSF82708">
    <property type="entry name" value="R3H domain"/>
    <property type="match status" value="1"/>
</dbReference>
<dbReference type="InterPro" id="IPR021859">
    <property type="entry name" value="XTBD"/>
</dbReference>
<dbReference type="InterPro" id="IPR036867">
    <property type="entry name" value="R3H_dom_sf"/>
</dbReference>
<dbReference type="PANTHER" id="PTHR22600">
    <property type="entry name" value="BETA-HEXOSAMINIDASE"/>
    <property type="match status" value="1"/>
</dbReference>
<dbReference type="SUPFAM" id="SSF51445">
    <property type="entry name" value="(Trans)glycosidases"/>
    <property type="match status" value="1"/>
</dbReference>
<dbReference type="Gene3D" id="3.30.379.10">
    <property type="entry name" value="Chitobiase/beta-hexosaminidase domain 2-like"/>
    <property type="match status" value="1"/>
</dbReference>
<dbReference type="PRINTS" id="PR00738">
    <property type="entry name" value="GLHYDRLASE20"/>
</dbReference>
<dbReference type="GO" id="GO:0030203">
    <property type="term" value="P:glycosaminoglycan metabolic process"/>
    <property type="evidence" value="ECO:0007669"/>
    <property type="project" value="TreeGrafter"/>
</dbReference>
<dbReference type="GO" id="GO:0016020">
    <property type="term" value="C:membrane"/>
    <property type="evidence" value="ECO:0007669"/>
    <property type="project" value="TreeGrafter"/>
</dbReference>
<dbReference type="GO" id="GO:0005975">
    <property type="term" value="P:carbohydrate metabolic process"/>
    <property type="evidence" value="ECO:0007669"/>
    <property type="project" value="InterPro"/>
</dbReference>
<keyword evidence="14" id="KW-1185">Reference proteome</keyword>
<dbReference type="InterPro" id="IPR025705">
    <property type="entry name" value="Beta_hexosaminidase_sua/sub"/>
</dbReference>
<dbReference type="SUPFAM" id="SSF55545">
    <property type="entry name" value="beta-N-acetylhexosaminidase-like domain"/>
    <property type="match status" value="1"/>
</dbReference>
<dbReference type="EMBL" id="CAJNOR010000594">
    <property type="protein sequence ID" value="CAF0957271.1"/>
    <property type="molecule type" value="Genomic_DNA"/>
</dbReference>
<evidence type="ECO:0000256" key="9">
    <source>
        <dbReference type="SAM" id="MobiDB-lite"/>
    </source>
</evidence>
<evidence type="ECO:0000256" key="4">
    <source>
        <dbReference type="ARBA" id="ARBA00022729"/>
    </source>
</evidence>
<dbReference type="InterPro" id="IPR017853">
    <property type="entry name" value="GH"/>
</dbReference>
<feature type="domain" description="G-patch" evidence="10">
    <location>
        <begin position="826"/>
        <end position="871"/>
    </location>
</feature>
<feature type="compositionally biased region" description="Basic and acidic residues" evidence="9">
    <location>
        <begin position="598"/>
        <end position="607"/>
    </location>
</feature>
<sequence>MIYDDSMDTEDQNLLTSATFDVNKFRLSNESDEQWFYRKQFIEAYRFEYNKERLLCLAQCYANTKCLGCKYSEPLKSLLDQLSEKFSTSSIKRSPCEEPIGVNIKRISPMSNVNKSSMQSNVNFSNTSNFVSFSSSLSSHVPPLQPSPTQQIIPPKTNPKTSLNESPETKLTRLRAFTNQLKQSLEAAQNRTGNNENDHAIEHIYQVGTQQHLFVDYRPDEQNDQSNSYISPANAFLTKTFRSKLYIDDVYICAGEGTNKKFCKRNCFQKALNRFLYENFNVKMSVSKDGREQYELITAVANNVQEVSVVSDDEQDKETFAIPTNHPMANTKINFVHARDTLTIAGRTARQQSELEKQYWQQWGRGVPMPLQPKRIQRSLSPPPPVPHLKIEDNSPAVIEGLATTPASIANVISEMEHFAEKQQKLESINNPESVLLKTTLPTNSREIGSIMNTQSTCSEAASNAIDPNLLSQQRAKLAKMQPFLFSLLNSLADASHAIDLISTQCNKYHLHANFECPDKATLNGFHGHLIVEQIEVADGYGLNKKLAKKQVYSNALKSISSAKSFSLDLRHQIRWTLVCHDESSGLLKIPLPRRPMAVRDGEDRPSRWGPPTNLSAVTSSSTSAIRYFHERRVEEGSQREREYQSTNGICIPPPALIEPPLTRSDIGKDISKCTSSTDEAIANNIRRLIPNTFVVFELLDFDENIPGHYVSMLFTSMSKNKLELKYEFVHVPNGCMITYSINNRFFMSWIAPTKVAAKQIGAKKAIEMLKTLYPSIKSKHVVTDMSMNENEISGVKCRLIRRAQLYDHSSSAASLTTANNNLPQKEDMGSKLLKKMGWVGGGIGKDLQGIAEPIQIEDLQGRKGLGSSSLFPNQTFVKNLRQILEEFIATNDDDGELQFANEFNSEERKSIHKEAMKLHLTSNSYGRDGERRVSTSMSSNNFFISVLLFQIRVTQKRNVDQLVDHLLTHGGETARYELKVQTQPKLRSSKIAQQKYSQMAPPPSSQWPAPDACDDGNLYHGRRPRSSLNMFHVEPSVGQPWPKPQSMQSTPQQFAIHPSAFHFMINSTSQTCDTLTSAFDRYYRLIFFPQTYFDYILNPASATDDKSDKPKKSLADLHDATILKRLNIHMQQPCEQYPTLESDESYTLTINTDNSMLESVSVWGALRGLETFSQLIYADDDLGFAINQTVINDFPRFAHRGLLLDTSRHFISVKTLKMNLEAMAQSKLNVFHFHIVDDQSFPYESRTYPELSGAGAYNQAHVYSQDDIAGLIEFARQRGIRVVVEFDSPGHTQSWGLVIDVLTHCYSGGKPNNEYGPMDPSRNSTFDFLKKMFSEVANVFPDHYVHLGGDEVDFDCWRSNPNVQAFMRQMEFGNDYSLLEQYYMQNVVDIVGSTGKGYAVWQEIIDNNVTVKADTVVEVWKDPYPEELARVTKLGYRTLLSTCWYLNYISYGKDWIPYYKCDPHNFVGTDEQKKLVVGGEACMWGEFIDATNVIPTTWPRAAIVAERLWSSKNVTDPNAATPRLEEHRCRSLRRGIPASPVNGPSYCDYEYDR</sequence>
<dbReference type="Pfam" id="PF01585">
    <property type="entry name" value="G-patch"/>
    <property type="match status" value="1"/>
</dbReference>
<evidence type="ECO:0000256" key="1">
    <source>
        <dbReference type="ARBA" id="ARBA00001231"/>
    </source>
</evidence>
<evidence type="ECO:0000259" key="10">
    <source>
        <dbReference type="PROSITE" id="PS50174"/>
    </source>
</evidence>
<dbReference type="InterPro" id="IPR015883">
    <property type="entry name" value="Glyco_hydro_20_cat"/>
</dbReference>
<dbReference type="GO" id="GO:0005764">
    <property type="term" value="C:lysosome"/>
    <property type="evidence" value="ECO:0007669"/>
    <property type="project" value="TreeGrafter"/>
</dbReference>
<gene>
    <name evidence="13" type="ORF">XAT740_LOCUS10990</name>
</gene>
<feature type="region of interest" description="Disordered" evidence="9">
    <location>
        <begin position="141"/>
        <end position="167"/>
    </location>
</feature>
<dbReference type="SUPFAM" id="SSF54768">
    <property type="entry name" value="dsRNA-binding domain-like"/>
    <property type="match status" value="1"/>
</dbReference>
<proteinExistence type="inferred from homology"/>
<dbReference type="PROSITE" id="PS51061">
    <property type="entry name" value="R3H"/>
    <property type="match status" value="1"/>
</dbReference>
<comment type="caution">
    <text evidence="13">The sequence shown here is derived from an EMBL/GenBank/DDBJ whole genome shotgun (WGS) entry which is preliminary data.</text>
</comment>
<dbReference type="InterPro" id="IPR001374">
    <property type="entry name" value="R3H_dom"/>
</dbReference>
<keyword evidence="6" id="KW-0325">Glycoprotein</keyword>
<dbReference type="CDD" id="cd06562">
    <property type="entry name" value="GH20_HexA_HexB-like"/>
    <property type="match status" value="1"/>
</dbReference>
<accession>A0A814DNE8</accession>
<evidence type="ECO:0000256" key="7">
    <source>
        <dbReference type="ARBA" id="ARBA00023295"/>
    </source>
</evidence>
<keyword evidence="7" id="KW-0326">Glycosidase</keyword>
<feature type="domain" description="XRN2-binding (XTBD)" evidence="12">
    <location>
        <begin position="22"/>
        <end position="112"/>
    </location>
</feature>
<dbReference type="PROSITE" id="PS51827">
    <property type="entry name" value="XTBD"/>
    <property type="match status" value="1"/>
</dbReference>
<name>A0A814DNE8_ADIRI</name>
<dbReference type="PROSITE" id="PS50174">
    <property type="entry name" value="G_PATCH"/>
    <property type="match status" value="1"/>
</dbReference>
<dbReference type="EC" id="3.2.1.52" evidence="3"/>
<dbReference type="Proteomes" id="UP000663828">
    <property type="component" value="Unassembled WGS sequence"/>
</dbReference>
<dbReference type="PANTHER" id="PTHR22600:SF21">
    <property type="entry name" value="BETA-HEXOSAMINIDASE A"/>
    <property type="match status" value="1"/>
</dbReference>
<evidence type="ECO:0000256" key="3">
    <source>
        <dbReference type="ARBA" id="ARBA00012663"/>
    </source>
</evidence>
<organism evidence="13 14">
    <name type="scientific">Adineta ricciae</name>
    <name type="common">Rotifer</name>
    <dbReference type="NCBI Taxonomy" id="249248"/>
    <lineage>
        <taxon>Eukaryota</taxon>
        <taxon>Metazoa</taxon>
        <taxon>Spiralia</taxon>
        <taxon>Gnathifera</taxon>
        <taxon>Rotifera</taxon>
        <taxon>Eurotatoria</taxon>
        <taxon>Bdelloidea</taxon>
        <taxon>Adinetida</taxon>
        <taxon>Adinetidae</taxon>
        <taxon>Adineta</taxon>
    </lineage>
</organism>
<dbReference type="GO" id="GO:0003676">
    <property type="term" value="F:nucleic acid binding"/>
    <property type="evidence" value="ECO:0007669"/>
    <property type="project" value="UniProtKB-UniRule"/>
</dbReference>
<evidence type="ECO:0000313" key="14">
    <source>
        <dbReference type="Proteomes" id="UP000663828"/>
    </source>
</evidence>
<feature type="domain" description="R3H" evidence="11">
    <location>
        <begin position="875"/>
        <end position="940"/>
    </location>
</feature>
<dbReference type="FunFam" id="3.20.20.80:FF:000063">
    <property type="entry name" value="Beta-hexosaminidase"/>
    <property type="match status" value="1"/>
</dbReference>
<evidence type="ECO:0000256" key="2">
    <source>
        <dbReference type="ARBA" id="ARBA00006285"/>
    </source>
</evidence>
<feature type="region of interest" description="Disordered" evidence="9">
    <location>
        <begin position="598"/>
        <end position="618"/>
    </location>
</feature>
<evidence type="ECO:0000256" key="5">
    <source>
        <dbReference type="ARBA" id="ARBA00022801"/>
    </source>
</evidence>
<dbReference type="Pfam" id="PF14845">
    <property type="entry name" value="Glycohydro_20b2"/>
    <property type="match status" value="1"/>
</dbReference>
<keyword evidence="4" id="KW-0732">Signal</keyword>
<dbReference type="GO" id="GO:0006689">
    <property type="term" value="P:ganglioside catabolic process"/>
    <property type="evidence" value="ECO:0007669"/>
    <property type="project" value="TreeGrafter"/>
</dbReference>
<dbReference type="Gene3D" id="3.20.20.80">
    <property type="entry name" value="Glycosidases"/>
    <property type="match status" value="1"/>
</dbReference>
<evidence type="ECO:0000313" key="13">
    <source>
        <dbReference type="EMBL" id="CAF0957271.1"/>
    </source>
</evidence>
<dbReference type="Pfam" id="PF01424">
    <property type="entry name" value="R3H"/>
    <property type="match status" value="1"/>
</dbReference>
<dbReference type="Pfam" id="PF11952">
    <property type="entry name" value="XTBD"/>
    <property type="match status" value="1"/>
</dbReference>
<evidence type="ECO:0000259" key="12">
    <source>
        <dbReference type="PROSITE" id="PS51827"/>
    </source>
</evidence>
<dbReference type="InterPro" id="IPR000467">
    <property type="entry name" value="G_patch_dom"/>
</dbReference>